<name>A0A2P2NLE6_RHIMU</name>
<sequence length="32" mass="3535">MSVYTVSIDMACKRISGGSCTSNLLYKPQFHP</sequence>
<accession>A0A2P2NLE6</accession>
<dbReference type="EMBL" id="GGEC01062812">
    <property type="protein sequence ID" value="MBX43296.1"/>
    <property type="molecule type" value="Transcribed_RNA"/>
</dbReference>
<organism evidence="1">
    <name type="scientific">Rhizophora mucronata</name>
    <name type="common">Asiatic mangrove</name>
    <dbReference type="NCBI Taxonomy" id="61149"/>
    <lineage>
        <taxon>Eukaryota</taxon>
        <taxon>Viridiplantae</taxon>
        <taxon>Streptophyta</taxon>
        <taxon>Embryophyta</taxon>
        <taxon>Tracheophyta</taxon>
        <taxon>Spermatophyta</taxon>
        <taxon>Magnoliopsida</taxon>
        <taxon>eudicotyledons</taxon>
        <taxon>Gunneridae</taxon>
        <taxon>Pentapetalae</taxon>
        <taxon>rosids</taxon>
        <taxon>fabids</taxon>
        <taxon>Malpighiales</taxon>
        <taxon>Rhizophoraceae</taxon>
        <taxon>Rhizophora</taxon>
    </lineage>
</organism>
<dbReference type="AlphaFoldDB" id="A0A2P2NLE6"/>
<evidence type="ECO:0000313" key="1">
    <source>
        <dbReference type="EMBL" id="MBX43296.1"/>
    </source>
</evidence>
<proteinExistence type="predicted"/>
<protein>
    <submittedName>
        <fullName evidence="1">Uncharacterized protein</fullName>
    </submittedName>
</protein>
<reference evidence="1" key="1">
    <citation type="submission" date="2018-02" db="EMBL/GenBank/DDBJ databases">
        <title>Rhizophora mucronata_Transcriptome.</title>
        <authorList>
            <person name="Meera S.P."/>
            <person name="Sreeshan A."/>
            <person name="Augustine A."/>
        </authorList>
    </citation>
    <scope>NUCLEOTIDE SEQUENCE</scope>
    <source>
        <tissue evidence="1">Leaf</tissue>
    </source>
</reference>